<proteinExistence type="predicted"/>
<dbReference type="Proteomes" id="UP001151760">
    <property type="component" value="Unassembled WGS sequence"/>
</dbReference>
<comment type="caution">
    <text evidence="1">The sequence shown here is derived from an EMBL/GenBank/DDBJ whole genome shotgun (WGS) entry which is preliminary data.</text>
</comment>
<reference evidence="1" key="2">
    <citation type="submission" date="2022-01" db="EMBL/GenBank/DDBJ databases">
        <authorList>
            <person name="Yamashiro T."/>
            <person name="Shiraishi A."/>
            <person name="Satake H."/>
            <person name="Nakayama K."/>
        </authorList>
    </citation>
    <scope>NUCLEOTIDE SEQUENCE</scope>
</reference>
<keyword evidence="2" id="KW-1185">Reference proteome</keyword>
<accession>A0ABQ5GKP3</accession>
<organism evidence="1 2">
    <name type="scientific">Tanacetum coccineum</name>
    <dbReference type="NCBI Taxonomy" id="301880"/>
    <lineage>
        <taxon>Eukaryota</taxon>
        <taxon>Viridiplantae</taxon>
        <taxon>Streptophyta</taxon>
        <taxon>Embryophyta</taxon>
        <taxon>Tracheophyta</taxon>
        <taxon>Spermatophyta</taxon>
        <taxon>Magnoliopsida</taxon>
        <taxon>eudicotyledons</taxon>
        <taxon>Gunneridae</taxon>
        <taxon>Pentapetalae</taxon>
        <taxon>asterids</taxon>
        <taxon>campanulids</taxon>
        <taxon>Asterales</taxon>
        <taxon>Asteraceae</taxon>
        <taxon>Asteroideae</taxon>
        <taxon>Anthemideae</taxon>
        <taxon>Anthemidinae</taxon>
        <taxon>Tanacetum</taxon>
    </lineage>
</organism>
<evidence type="ECO:0000313" key="1">
    <source>
        <dbReference type="EMBL" id="GJT75522.1"/>
    </source>
</evidence>
<protein>
    <submittedName>
        <fullName evidence="1">Uncharacterized protein</fullName>
    </submittedName>
</protein>
<sequence>MRILIALMSHNQPHRVEYNPLLQDELYSYRGSLRSPDYAPLLLHLDINDLELDVSFRTYKPESLPLEVVQNLQPP</sequence>
<evidence type="ECO:0000313" key="2">
    <source>
        <dbReference type="Proteomes" id="UP001151760"/>
    </source>
</evidence>
<gene>
    <name evidence="1" type="ORF">Tco_1042247</name>
</gene>
<reference evidence="1" key="1">
    <citation type="journal article" date="2022" name="Int. J. Mol. Sci.">
        <title>Draft Genome of Tanacetum Coccineum: Genomic Comparison of Closely Related Tanacetum-Family Plants.</title>
        <authorList>
            <person name="Yamashiro T."/>
            <person name="Shiraishi A."/>
            <person name="Nakayama K."/>
            <person name="Satake H."/>
        </authorList>
    </citation>
    <scope>NUCLEOTIDE SEQUENCE</scope>
</reference>
<dbReference type="EMBL" id="BQNB010018538">
    <property type="protein sequence ID" value="GJT75522.1"/>
    <property type="molecule type" value="Genomic_DNA"/>
</dbReference>
<name>A0ABQ5GKP3_9ASTR</name>